<reference evidence="2" key="1">
    <citation type="submission" date="2018-04" db="EMBL/GenBank/DDBJ databases">
        <title>WGS assembly of Panicum hallii.</title>
        <authorList>
            <person name="Lovell J."/>
            <person name="Jenkins J."/>
            <person name="Lowry D."/>
            <person name="Mamidi S."/>
            <person name="Sreedasyam A."/>
            <person name="Weng X."/>
            <person name="Barry K."/>
            <person name="Bonette J."/>
            <person name="Campitelli B."/>
            <person name="Daum C."/>
            <person name="Gordon S."/>
            <person name="Gould B."/>
            <person name="Lipzen A."/>
            <person name="Macqueen A."/>
            <person name="Palacio-Mejia J."/>
            <person name="Plott C."/>
            <person name="Shakirov E."/>
            <person name="Shu S."/>
            <person name="Yoshinaga Y."/>
            <person name="Zane M."/>
            <person name="Rokhsar D."/>
            <person name="Grimwood J."/>
            <person name="Schmutz J."/>
            <person name="Juenger T."/>
        </authorList>
    </citation>
    <scope>NUCLEOTIDE SEQUENCE [LARGE SCALE GENOMIC DNA]</scope>
    <source>
        <strain evidence="2">FIL2</strain>
    </source>
</reference>
<dbReference type="EMBL" id="CM008048">
    <property type="protein sequence ID" value="PVH61742.1"/>
    <property type="molecule type" value="Genomic_DNA"/>
</dbReference>
<protein>
    <submittedName>
        <fullName evidence="2">Uncharacterized protein</fullName>
    </submittedName>
</protein>
<feature type="transmembrane region" description="Helical" evidence="1">
    <location>
        <begin position="7"/>
        <end position="25"/>
    </location>
</feature>
<dbReference type="Gramene" id="PVH61742">
    <property type="protein sequence ID" value="PVH61742"/>
    <property type="gene ID" value="PAHAL_3G111200"/>
</dbReference>
<keyword evidence="1" id="KW-0812">Transmembrane</keyword>
<evidence type="ECO:0000313" key="2">
    <source>
        <dbReference type="EMBL" id="PVH61742.1"/>
    </source>
</evidence>
<keyword evidence="1" id="KW-1133">Transmembrane helix</keyword>
<keyword evidence="1" id="KW-0472">Membrane</keyword>
<dbReference type="Proteomes" id="UP000243499">
    <property type="component" value="Chromosome 3"/>
</dbReference>
<gene>
    <name evidence="2" type="ORF">PAHAL_3G111200</name>
</gene>
<evidence type="ECO:0000256" key="1">
    <source>
        <dbReference type="SAM" id="Phobius"/>
    </source>
</evidence>
<dbReference type="AlphaFoldDB" id="A0A2T8KHY8"/>
<organism evidence="2">
    <name type="scientific">Panicum hallii</name>
    <dbReference type="NCBI Taxonomy" id="206008"/>
    <lineage>
        <taxon>Eukaryota</taxon>
        <taxon>Viridiplantae</taxon>
        <taxon>Streptophyta</taxon>
        <taxon>Embryophyta</taxon>
        <taxon>Tracheophyta</taxon>
        <taxon>Spermatophyta</taxon>
        <taxon>Magnoliopsida</taxon>
        <taxon>Liliopsida</taxon>
        <taxon>Poales</taxon>
        <taxon>Poaceae</taxon>
        <taxon>PACMAD clade</taxon>
        <taxon>Panicoideae</taxon>
        <taxon>Panicodae</taxon>
        <taxon>Paniceae</taxon>
        <taxon>Panicinae</taxon>
        <taxon>Panicum</taxon>
        <taxon>Panicum sect. Panicum</taxon>
    </lineage>
</organism>
<proteinExistence type="predicted"/>
<name>A0A2T8KHY8_9POAL</name>
<sequence length="65" mass="7105">MLGRRPATAVSLCFICYCCYIFISAPGLGELESNGTEIRASHVNANKEFAFPFRVTAQTKLLGYG</sequence>
<accession>A0A2T8KHY8</accession>